<name>A0A6A4GND5_9AGAR</name>
<evidence type="ECO:0000313" key="2">
    <source>
        <dbReference type="Proteomes" id="UP000799118"/>
    </source>
</evidence>
<dbReference type="AlphaFoldDB" id="A0A6A4GND5"/>
<organism evidence="1 2">
    <name type="scientific">Gymnopus androsaceus JB14</name>
    <dbReference type="NCBI Taxonomy" id="1447944"/>
    <lineage>
        <taxon>Eukaryota</taxon>
        <taxon>Fungi</taxon>
        <taxon>Dikarya</taxon>
        <taxon>Basidiomycota</taxon>
        <taxon>Agaricomycotina</taxon>
        <taxon>Agaricomycetes</taxon>
        <taxon>Agaricomycetidae</taxon>
        <taxon>Agaricales</taxon>
        <taxon>Marasmiineae</taxon>
        <taxon>Omphalotaceae</taxon>
        <taxon>Gymnopus</taxon>
    </lineage>
</organism>
<proteinExistence type="predicted"/>
<gene>
    <name evidence="1" type="ORF">BT96DRAFT_1005264</name>
</gene>
<accession>A0A6A4GND5</accession>
<reference evidence="1" key="1">
    <citation type="journal article" date="2019" name="Environ. Microbiol.">
        <title>Fungal ecological strategies reflected in gene transcription - a case study of two litter decomposers.</title>
        <authorList>
            <person name="Barbi F."/>
            <person name="Kohler A."/>
            <person name="Barry K."/>
            <person name="Baskaran P."/>
            <person name="Daum C."/>
            <person name="Fauchery L."/>
            <person name="Ihrmark K."/>
            <person name="Kuo A."/>
            <person name="LaButti K."/>
            <person name="Lipzen A."/>
            <person name="Morin E."/>
            <person name="Grigoriev I.V."/>
            <person name="Henrissat B."/>
            <person name="Lindahl B."/>
            <person name="Martin F."/>
        </authorList>
    </citation>
    <scope>NUCLEOTIDE SEQUENCE</scope>
    <source>
        <strain evidence="1">JB14</strain>
    </source>
</reference>
<evidence type="ECO:0000313" key="1">
    <source>
        <dbReference type="EMBL" id="KAE9387271.1"/>
    </source>
</evidence>
<sequence>MSRPKKPAGLPRIKMTPTKHRAILMYQDECHRSFNWIANEAPLFQNTSANHTTISKAYDATQQHGCYYKLYRPGRPPVISEKDLDQGIADLDNGDATDGANLQWKWFISISHRTVYNSLHRHGLLGFVRHQKATLNICNFASCSCNFIAKYMDNSPELLMQSNRTTIQPYKI</sequence>
<dbReference type="Proteomes" id="UP000799118">
    <property type="component" value="Unassembled WGS sequence"/>
</dbReference>
<dbReference type="OrthoDB" id="3048480at2759"/>
<dbReference type="EMBL" id="ML769811">
    <property type="protein sequence ID" value="KAE9387271.1"/>
    <property type="molecule type" value="Genomic_DNA"/>
</dbReference>
<keyword evidence="2" id="KW-1185">Reference proteome</keyword>
<protein>
    <submittedName>
        <fullName evidence="1">Uncharacterized protein</fullName>
    </submittedName>
</protein>